<reference evidence="1" key="1">
    <citation type="submission" date="2018-05" db="EMBL/GenBank/DDBJ databases">
        <authorList>
            <person name="Lanie J.A."/>
            <person name="Ng W.-L."/>
            <person name="Kazmierczak K.M."/>
            <person name="Andrzejewski T.M."/>
            <person name="Davidsen T.M."/>
            <person name="Wayne K.J."/>
            <person name="Tettelin H."/>
            <person name="Glass J.I."/>
            <person name="Rusch D."/>
            <person name="Podicherti R."/>
            <person name="Tsui H.-C.T."/>
            <person name="Winkler M.E."/>
        </authorList>
    </citation>
    <scope>NUCLEOTIDE SEQUENCE</scope>
</reference>
<gene>
    <name evidence="1" type="ORF">METZ01_LOCUS495913</name>
</gene>
<feature type="non-terminal residue" evidence="1">
    <location>
        <position position="1"/>
    </location>
</feature>
<organism evidence="1">
    <name type="scientific">marine metagenome</name>
    <dbReference type="NCBI Taxonomy" id="408172"/>
    <lineage>
        <taxon>unclassified sequences</taxon>
        <taxon>metagenomes</taxon>
        <taxon>ecological metagenomes</taxon>
    </lineage>
</organism>
<proteinExistence type="predicted"/>
<dbReference type="AlphaFoldDB" id="A0A383DFG6"/>
<accession>A0A383DFG6</accession>
<protein>
    <recommendedName>
        <fullName evidence="2">Amidohydrolase-related domain-containing protein</fullName>
    </recommendedName>
</protein>
<feature type="non-terminal residue" evidence="1">
    <location>
        <position position="235"/>
    </location>
</feature>
<dbReference type="InterPro" id="IPR051781">
    <property type="entry name" value="Metallo-dep_Hydrolase"/>
</dbReference>
<sequence length="235" mass="25147">MIGCSADRGEEETVDQSKAFAFSGVTVIDGRGGEALTNYTVVVRNGLIDAVQPAGTVKLEGVKEINSQGKYLIPGLWDLHAHTFAESAIYDLYLEAGVTTIRDMGCSAECTQQLQQRREISKLDPATGPRMTISGPMIDGDSPYVYAFHHQVSLSTIPDAIDLLTELKVDFVKVRDFLSAEEFYAIVDAADAAGLKIAGHIPTAVPAQDAVRAGMHTVEHEGSLFGGLFLATSAD</sequence>
<dbReference type="PANTHER" id="PTHR43135">
    <property type="entry name" value="ALPHA-D-RIBOSE 1-METHYLPHOSPHONATE 5-TRIPHOSPHATE DIPHOSPHATASE"/>
    <property type="match status" value="1"/>
</dbReference>
<dbReference type="EMBL" id="UINC01216780">
    <property type="protein sequence ID" value="SVE43059.1"/>
    <property type="molecule type" value="Genomic_DNA"/>
</dbReference>
<dbReference type="Gene3D" id="3.20.20.140">
    <property type="entry name" value="Metal-dependent hydrolases"/>
    <property type="match status" value="1"/>
</dbReference>
<name>A0A383DFG6_9ZZZZ</name>
<evidence type="ECO:0008006" key="2">
    <source>
        <dbReference type="Google" id="ProtNLM"/>
    </source>
</evidence>
<dbReference type="Gene3D" id="2.30.40.10">
    <property type="entry name" value="Urease, subunit C, domain 1"/>
    <property type="match status" value="1"/>
</dbReference>
<dbReference type="GO" id="GO:0016810">
    <property type="term" value="F:hydrolase activity, acting on carbon-nitrogen (but not peptide) bonds"/>
    <property type="evidence" value="ECO:0007669"/>
    <property type="project" value="InterPro"/>
</dbReference>
<dbReference type="Gene3D" id="3.30.110.90">
    <property type="entry name" value="Amidohydrolase"/>
    <property type="match status" value="1"/>
</dbReference>
<dbReference type="InterPro" id="IPR032466">
    <property type="entry name" value="Metal_Hydrolase"/>
</dbReference>
<dbReference type="SUPFAM" id="SSF51556">
    <property type="entry name" value="Metallo-dependent hydrolases"/>
    <property type="match status" value="1"/>
</dbReference>
<dbReference type="SUPFAM" id="SSF51338">
    <property type="entry name" value="Composite domain of metallo-dependent hydrolases"/>
    <property type="match status" value="1"/>
</dbReference>
<dbReference type="InterPro" id="IPR011059">
    <property type="entry name" value="Metal-dep_hydrolase_composite"/>
</dbReference>
<evidence type="ECO:0000313" key="1">
    <source>
        <dbReference type="EMBL" id="SVE43059.1"/>
    </source>
</evidence>
<dbReference type="PANTHER" id="PTHR43135:SF3">
    <property type="entry name" value="ALPHA-D-RIBOSE 1-METHYLPHOSPHONATE 5-TRIPHOSPHATE DIPHOSPHATASE"/>
    <property type="match status" value="1"/>
</dbReference>